<dbReference type="SUPFAM" id="SSF46689">
    <property type="entry name" value="Homeodomain-like"/>
    <property type="match status" value="1"/>
</dbReference>
<organism evidence="4 5">
    <name type="scientific">Paenibacillus sacheonensis</name>
    <dbReference type="NCBI Taxonomy" id="742054"/>
    <lineage>
        <taxon>Bacteria</taxon>
        <taxon>Bacillati</taxon>
        <taxon>Bacillota</taxon>
        <taxon>Bacilli</taxon>
        <taxon>Bacillales</taxon>
        <taxon>Paenibacillaceae</taxon>
        <taxon>Paenibacillus</taxon>
    </lineage>
</organism>
<comment type="caution">
    <text evidence="2">Lacks conserved residue(s) required for the propagation of feature annotation.</text>
</comment>
<reference evidence="4 5" key="1">
    <citation type="submission" date="2020-01" db="EMBL/GenBank/DDBJ databases">
        <title>Paenibacillus soybeanensis sp. nov. isolated from the nodules of soybean (Glycine max(L.) Merr).</title>
        <authorList>
            <person name="Wang H."/>
        </authorList>
    </citation>
    <scope>NUCLEOTIDE SEQUENCE [LARGE SCALE GENOMIC DNA]</scope>
    <source>
        <strain evidence="4 5">DSM 23054</strain>
    </source>
</reference>
<name>A0A7X4YSK0_9BACL</name>
<dbReference type="AlphaFoldDB" id="A0A7X4YSK0"/>
<keyword evidence="1 2" id="KW-0238">DNA-binding</keyword>
<evidence type="ECO:0000256" key="2">
    <source>
        <dbReference type="PROSITE-ProRule" id="PRU00335"/>
    </source>
</evidence>
<keyword evidence="5" id="KW-1185">Reference proteome</keyword>
<dbReference type="PROSITE" id="PS50977">
    <property type="entry name" value="HTH_TETR_2"/>
    <property type="match status" value="1"/>
</dbReference>
<comment type="caution">
    <text evidence="4">The sequence shown here is derived from an EMBL/GenBank/DDBJ whole genome shotgun (WGS) entry which is preliminary data.</text>
</comment>
<dbReference type="Proteomes" id="UP000558113">
    <property type="component" value="Unassembled WGS sequence"/>
</dbReference>
<dbReference type="Gene3D" id="1.10.10.60">
    <property type="entry name" value="Homeodomain-like"/>
    <property type="match status" value="1"/>
</dbReference>
<dbReference type="OrthoDB" id="277085at2"/>
<dbReference type="InterPro" id="IPR001647">
    <property type="entry name" value="HTH_TetR"/>
</dbReference>
<protein>
    <submittedName>
        <fullName evidence="4">TetR family transcriptional regulator</fullName>
    </submittedName>
</protein>
<evidence type="ECO:0000313" key="5">
    <source>
        <dbReference type="Proteomes" id="UP000558113"/>
    </source>
</evidence>
<dbReference type="InterPro" id="IPR009057">
    <property type="entry name" value="Homeodomain-like_sf"/>
</dbReference>
<sequence>MEAAFEIFQTSGYPEMTFQNIAKKAKTSRTVLYRQ</sequence>
<dbReference type="EMBL" id="JAAAMU010000008">
    <property type="protein sequence ID" value="NBC70764.1"/>
    <property type="molecule type" value="Genomic_DNA"/>
</dbReference>
<accession>A0A7X4YSK0</accession>
<gene>
    <name evidence="4" type="ORF">GT003_17315</name>
</gene>
<dbReference type="Pfam" id="PF00440">
    <property type="entry name" value="TetR_N"/>
    <property type="match status" value="1"/>
</dbReference>
<dbReference type="GO" id="GO:0003677">
    <property type="term" value="F:DNA binding"/>
    <property type="evidence" value="ECO:0007669"/>
    <property type="project" value="UniProtKB-UniRule"/>
</dbReference>
<evidence type="ECO:0000259" key="3">
    <source>
        <dbReference type="PROSITE" id="PS50977"/>
    </source>
</evidence>
<feature type="domain" description="HTH tetR-type" evidence="3">
    <location>
        <begin position="1"/>
        <end position="35"/>
    </location>
</feature>
<proteinExistence type="predicted"/>
<evidence type="ECO:0000313" key="4">
    <source>
        <dbReference type="EMBL" id="NBC70764.1"/>
    </source>
</evidence>
<evidence type="ECO:0000256" key="1">
    <source>
        <dbReference type="ARBA" id="ARBA00023125"/>
    </source>
</evidence>